<dbReference type="Proteomes" id="UP000240912">
    <property type="component" value="Unassembled WGS sequence"/>
</dbReference>
<dbReference type="InterPro" id="IPR001387">
    <property type="entry name" value="Cro/C1-type_HTH"/>
</dbReference>
<accession>A0A2T3HRG2</accession>
<gene>
    <name evidence="2" type="ORF">C7T94_02330</name>
</gene>
<evidence type="ECO:0000313" key="2">
    <source>
        <dbReference type="EMBL" id="PST84977.1"/>
    </source>
</evidence>
<feature type="domain" description="HTH cro/C1-type" evidence="1">
    <location>
        <begin position="17"/>
        <end position="71"/>
    </location>
</feature>
<reference evidence="2 3" key="1">
    <citation type="submission" date="2018-03" db="EMBL/GenBank/DDBJ databases">
        <authorList>
            <person name="Keele B.F."/>
        </authorList>
    </citation>
    <scope>NUCLEOTIDE SEQUENCE [LARGE SCALE GENOMIC DNA]</scope>
    <source>
        <strain evidence="2 3">YL28-9</strain>
    </source>
</reference>
<sequence>MKDGSEDLFKIALGKRITDLRNERAVGLRKFALIADMEHHQLIDIEKGRRDPRILTLRKIAAAFEMSLPELLSF</sequence>
<dbReference type="SMART" id="SM00530">
    <property type="entry name" value="HTH_XRE"/>
    <property type="match status" value="1"/>
</dbReference>
<dbReference type="OrthoDB" id="680346at2"/>
<dbReference type="EMBL" id="PYLS01000001">
    <property type="protein sequence ID" value="PST84977.1"/>
    <property type="molecule type" value="Genomic_DNA"/>
</dbReference>
<dbReference type="RefSeq" id="WP_107213259.1">
    <property type="nucleotide sequence ID" value="NZ_KZ686268.1"/>
</dbReference>
<dbReference type="Gene3D" id="1.10.260.40">
    <property type="entry name" value="lambda repressor-like DNA-binding domains"/>
    <property type="match status" value="1"/>
</dbReference>
<dbReference type="Pfam" id="PF12844">
    <property type="entry name" value="HTH_19"/>
    <property type="match status" value="1"/>
</dbReference>
<evidence type="ECO:0000259" key="1">
    <source>
        <dbReference type="PROSITE" id="PS50943"/>
    </source>
</evidence>
<evidence type="ECO:0000313" key="3">
    <source>
        <dbReference type="Proteomes" id="UP000240912"/>
    </source>
</evidence>
<protein>
    <submittedName>
        <fullName evidence="2">XRE family transcriptional regulator</fullName>
    </submittedName>
</protein>
<dbReference type="GO" id="GO:0003677">
    <property type="term" value="F:DNA binding"/>
    <property type="evidence" value="ECO:0007669"/>
    <property type="project" value="InterPro"/>
</dbReference>
<dbReference type="AlphaFoldDB" id="A0A2T3HRG2"/>
<dbReference type="InterPro" id="IPR010982">
    <property type="entry name" value="Lambda_DNA-bd_dom_sf"/>
</dbReference>
<dbReference type="CDD" id="cd00093">
    <property type="entry name" value="HTH_XRE"/>
    <property type="match status" value="1"/>
</dbReference>
<dbReference type="SUPFAM" id="SSF47413">
    <property type="entry name" value="lambda repressor-like DNA-binding domains"/>
    <property type="match status" value="1"/>
</dbReference>
<dbReference type="PROSITE" id="PS50943">
    <property type="entry name" value="HTH_CROC1"/>
    <property type="match status" value="1"/>
</dbReference>
<organism evidence="2 3">
    <name type="scientific">Pedobacter yulinensis</name>
    <dbReference type="NCBI Taxonomy" id="2126353"/>
    <lineage>
        <taxon>Bacteria</taxon>
        <taxon>Pseudomonadati</taxon>
        <taxon>Bacteroidota</taxon>
        <taxon>Sphingobacteriia</taxon>
        <taxon>Sphingobacteriales</taxon>
        <taxon>Sphingobacteriaceae</taxon>
        <taxon>Pedobacter</taxon>
    </lineage>
</organism>
<comment type="caution">
    <text evidence="2">The sequence shown here is derived from an EMBL/GenBank/DDBJ whole genome shotgun (WGS) entry which is preliminary data.</text>
</comment>
<name>A0A2T3HRG2_9SPHI</name>
<proteinExistence type="predicted"/>
<keyword evidence="3" id="KW-1185">Reference proteome</keyword>